<accession>A0A0J6IIR6</accession>
<dbReference type="OrthoDB" id="7033289at2"/>
<organism evidence="1 2">
    <name type="scientific">Pseudomonas weihenstephanensis</name>
    <dbReference type="NCBI Taxonomy" id="1608994"/>
    <lineage>
        <taxon>Bacteria</taxon>
        <taxon>Pseudomonadati</taxon>
        <taxon>Pseudomonadota</taxon>
        <taxon>Gammaproteobacteria</taxon>
        <taxon>Pseudomonadales</taxon>
        <taxon>Pseudomonadaceae</taxon>
        <taxon>Pseudomonas</taxon>
    </lineage>
</organism>
<dbReference type="AlphaFoldDB" id="A0A0J6IIR6"/>
<dbReference type="EMBL" id="JYLF01000011">
    <property type="protein sequence ID" value="KMN12062.1"/>
    <property type="molecule type" value="Genomic_DNA"/>
</dbReference>
<evidence type="ECO:0000313" key="1">
    <source>
        <dbReference type="EMBL" id="KMN12062.1"/>
    </source>
</evidence>
<name>A0A0J6IIR6_9PSED</name>
<comment type="caution">
    <text evidence="1">The sequence shown here is derived from an EMBL/GenBank/DDBJ whole genome shotgun (WGS) entry which is preliminary data.</text>
</comment>
<sequence length="154" mass="17498">MKYPIIEIGLNLSTVGDYLFSQCRFVFQSVNVGDYEQIVLAKNLLLSLEDLEARLDNVCAEECFAEEIDDRLDLVIKHDIRNCCLPLGIESFDGDKAAFFKLLGEHHIAIRPWGSSLFIEKLDPLQYRDTINNNISYLRERITANKGGGEAARE</sequence>
<evidence type="ECO:0000313" key="2">
    <source>
        <dbReference type="Proteomes" id="UP000036325"/>
    </source>
</evidence>
<gene>
    <name evidence="1" type="ORF">TU86_20695</name>
</gene>
<reference evidence="1 2" key="1">
    <citation type="submission" date="2015-02" db="EMBL/GenBank/DDBJ databases">
        <title>Pseudomonas helleri sp. nov. and Pseudomonas weihenstephanensis sp. nov., isolated from raw cows milk.</title>
        <authorList>
            <person name="von Neubeck M."/>
            <person name="Huptas C."/>
            <person name="Wenning M."/>
            <person name="Scherer S."/>
        </authorList>
    </citation>
    <scope>NUCLEOTIDE SEQUENCE [LARGE SCALE GENOMIC DNA]</scope>
    <source>
        <strain evidence="1 2">DSM 29166</strain>
    </source>
</reference>
<dbReference type="Proteomes" id="UP000036325">
    <property type="component" value="Unassembled WGS sequence"/>
</dbReference>
<proteinExistence type="predicted"/>
<dbReference type="PATRIC" id="fig|1608994.3.peg.299"/>
<dbReference type="RefSeq" id="WP_048366178.1">
    <property type="nucleotide sequence ID" value="NZ_JYLF01000011.1"/>
</dbReference>
<protein>
    <submittedName>
        <fullName evidence="1">Uncharacterized protein</fullName>
    </submittedName>
</protein>